<dbReference type="GO" id="GO:0003676">
    <property type="term" value="F:nucleic acid binding"/>
    <property type="evidence" value="ECO:0007669"/>
    <property type="project" value="InterPro"/>
</dbReference>
<dbReference type="InterPro" id="IPR036397">
    <property type="entry name" value="RNaseH_sf"/>
</dbReference>
<evidence type="ECO:0000313" key="3">
    <source>
        <dbReference type="EMBL" id="GBP57375.1"/>
    </source>
</evidence>
<organism evidence="3 4">
    <name type="scientific">Eumeta variegata</name>
    <name type="common">Bagworm moth</name>
    <name type="synonym">Eumeta japonica</name>
    <dbReference type="NCBI Taxonomy" id="151549"/>
    <lineage>
        <taxon>Eukaryota</taxon>
        <taxon>Metazoa</taxon>
        <taxon>Ecdysozoa</taxon>
        <taxon>Arthropoda</taxon>
        <taxon>Hexapoda</taxon>
        <taxon>Insecta</taxon>
        <taxon>Pterygota</taxon>
        <taxon>Neoptera</taxon>
        <taxon>Endopterygota</taxon>
        <taxon>Lepidoptera</taxon>
        <taxon>Glossata</taxon>
        <taxon>Ditrysia</taxon>
        <taxon>Tineoidea</taxon>
        <taxon>Psychidae</taxon>
        <taxon>Oiketicinae</taxon>
        <taxon>Eumeta</taxon>
    </lineage>
</organism>
<dbReference type="SUPFAM" id="SSF53098">
    <property type="entry name" value="Ribonuclease H-like"/>
    <property type="match status" value="1"/>
</dbReference>
<dbReference type="PANTHER" id="PTHR47331:SF1">
    <property type="entry name" value="GAG-LIKE PROTEIN"/>
    <property type="match status" value="1"/>
</dbReference>
<dbReference type="EMBL" id="BGZK01000714">
    <property type="protein sequence ID" value="GBP57375.1"/>
    <property type="molecule type" value="Genomic_DNA"/>
</dbReference>
<dbReference type="AlphaFoldDB" id="A0A4C1X599"/>
<dbReference type="Proteomes" id="UP000299102">
    <property type="component" value="Unassembled WGS sequence"/>
</dbReference>
<name>A0A4C1X599_EUMVA</name>
<comment type="caution">
    <text evidence="3">The sequence shown here is derived from an EMBL/GenBank/DDBJ whole genome shotgun (WGS) entry which is preliminary data.</text>
</comment>
<protein>
    <recommendedName>
        <fullName evidence="2">Integrase catalytic domain-containing protein</fullName>
    </recommendedName>
</protein>
<proteinExistence type="predicted"/>
<feature type="domain" description="Integrase catalytic" evidence="2">
    <location>
        <begin position="1"/>
        <end position="108"/>
    </location>
</feature>
<evidence type="ECO:0000256" key="1">
    <source>
        <dbReference type="SAM" id="MobiDB-lite"/>
    </source>
</evidence>
<dbReference type="PANTHER" id="PTHR47331">
    <property type="entry name" value="PHD-TYPE DOMAIN-CONTAINING PROTEIN"/>
    <property type="match status" value="1"/>
</dbReference>
<accession>A0A4C1X599</accession>
<evidence type="ECO:0000259" key="2">
    <source>
        <dbReference type="PROSITE" id="PS50994"/>
    </source>
</evidence>
<gene>
    <name evidence="3" type="ORF">EVAR_27406_1</name>
</gene>
<dbReference type="InterPro" id="IPR012337">
    <property type="entry name" value="RNaseH-like_sf"/>
</dbReference>
<dbReference type="PROSITE" id="PS50994">
    <property type="entry name" value="INTEGRASE"/>
    <property type="match status" value="1"/>
</dbReference>
<dbReference type="OrthoDB" id="8036689at2759"/>
<evidence type="ECO:0000313" key="4">
    <source>
        <dbReference type="Proteomes" id="UP000299102"/>
    </source>
</evidence>
<feature type="region of interest" description="Disordered" evidence="1">
    <location>
        <begin position="180"/>
        <end position="201"/>
    </location>
</feature>
<keyword evidence="4" id="KW-1185">Reference proteome</keyword>
<reference evidence="3 4" key="1">
    <citation type="journal article" date="2019" name="Commun. Biol.">
        <title>The bagworm genome reveals a unique fibroin gene that provides high tensile strength.</title>
        <authorList>
            <person name="Kono N."/>
            <person name="Nakamura H."/>
            <person name="Ohtoshi R."/>
            <person name="Tomita M."/>
            <person name="Numata K."/>
            <person name="Arakawa K."/>
        </authorList>
    </citation>
    <scope>NUCLEOTIDE SEQUENCE [LARGE SCALE GENOMIC DNA]</scope>
</reference>
<dbReference type="GO" id="GO:0015074">
    <property type="term" value="P:DNA integration"/>
    <property type="evidence" value="ECO:0007669"/>
    <property type="project" value="InterPro"/>
</dbReference>
<dbReference type="InterPro" id="IPR001584">
    <property type="entry name" value="Integrase_cat-core"/>
</dbReference>
<dbReference type="Gene3D" id="3.30.420.10">
    <property type="entry name" value="Ribonuclease H-like superfamily/Ribonuclease H"/>
    <property type="match status" value="1"/>
</dbReference>
<dbReference type="STRING" id="151549.A0A4C1X599"/>
<sequence>MVPIGCRREKRYGTIFTCLTTRAVHVELTASLSASSFILALRQIFSRRGRPARIWSDNGTNFRDADSELRAAYKGWLPTLQKYEATKGVDLRFILPRAPHMGGAWERLFTNKYIGRSSRSRNINAQPFLNWRLIRITRDQTMRRNIESNDGCIRIADIATNGGTFRHPVSRLAVLCTENENKMTPKHHERDNEADSRHHHM</sequence>